<dbReference type="AlphaFoldDB" id="A0A2I0T5I6"/>
<dbReference type="PANTHER" id="PTHR33332">
    <property type="entry name" value="REVERSE TRANSCRIPTASE DOMAIN-CONTAINING PROTEIN"/>
    <property type="match status" value="1"/>
</dbReference>
<gene>
    <name evidence="1" type="ORF">llap_20647</name>
</gene>
<dbReference type="Proteomes" id="UP000233556">
    <property type="component" value="Unassembled WGS sequence"/>
</dbReference>
<name>A0A2I0T5I6_LIMLA</name>
<dbReference type="OrthoDB" id="276744at2759"/>
<dbReference type="EMBL" id="KZ518322">
    <property type="protein sequence ID" value="PKU29049.1"/>
    <property type="molecule type" value="Genomic_DNA"/>
</dbReference>
<accession>A0A2I0T5I6</accession>
<proteinExistence type="predicted"/>
<keyword evidence="2" id="KW-1185">Reference proteome</keyword>
<reference evidence="2" key="1">
    <citation type="submission" date="2017-11" db="EMBL/GenBank/DDBJ databases">
        <authorList>
            <person name="Lima N.C."/>
            <person name="Parody-Merino A.M."/>
            <person name="Battley P.F."/>
            <person name="Fidler A.E."/>
            <person name="Prosdocimi F."/>
        </authorList>
    </citation>
    <scope>NUCLEOTIDE SEQUENCE [LARGE SCALE GENOMIC DNA]</scope>
</reference>
<reference evidence="2" key="2">
    <citation type="submission" date="2017-12" db="EMBL/GenBank/DDBJ databases">
        <title>Genome sequence of the Bar-tailed Godwit (Limosa lapponica baueri).</title>
        <authorList>
            <person name="Lima N.C.B."/>
            <person name="Parody-Merino A.M."/>
            <person name="Battley P.F."/>
            <person name="Fidler A.E."/>
            <person name="Prosdocimi F."/>
        </authorList>
    </citation>
    <scope>NUCLEOTIDE SEQUENCE [LARGE SCALE GENOMIC DNA]</scope>
</reference>
<evidence type="ECO:0000313" key="1">
    <source>
        <dbReference type="EMBL" id="PKU29049.1"/>
    </source>
</evidence>
<protein>
    <submittedName>
        <fullName evidence="1">Uncharacterized protein</fullName>
    </submittedName>
</protein>
<evidence type="ECO:0000313" key="2">
    <source>
        <dbReference type="Proteomes" id="UP000233556"/>
    </source>
</evidence>
<organism evidence="1 2">
    <name type="scientific">Limosa lapponica baueri</name>
    <dbReference type="NCBI Taxonomy" id="1758121"/>
    <lineage>
        <taxon>Eukaryota</taxon>
        <taxon>Metazoa</taxon>
        <taxon>Chordata</taxon>
        <taxon>Craniata</taxon>
        <taxon>Vertebrata</taxon>
        <taxon>Euteleostomi</taxon>
        <taxon>Archelosauria</taxon>
        <taxon>Archosauria</taxon>
        <taxon>Dinosauria</taxon>
        <taxon>Saurischia</taxon>
        <taxon>Theropoda</taxon>
        <taxon>Coelurosauria</taxon>
        <taxon>Aves</taxon>
        <taxon>Neognathae</taxon>
        <taxon>Neoaves</taxon>
        <taxon>Charadriiformes</taxon>
        <taxon>Scolopacidae</taxon>
        <taxon>Limosa</taxon>
    </lineage>
</organism>
<sequence length="139" mass="16140">MHQYKVKAHQLESNLAEKALVVLVDTKLTMNQQCILVANWVSSILGCIRSIASRVREVILPFCSVMVRPHLEYCVQFWGAQYKRDMDILEGVQERTTKMIKGLEHLSYEERLRELGLFSLEKRWLVADHMFPSILSPHA</sequence>